<keyword evidence="8" id="KW-1185">Reference proteome</keyword>
<dbReference type="GeneID" id="55966597"/>
<reference evidence="7" key="1">
    <citation type="submission" date="2020-03" db="EMBL/GenBank/DDBJ databases">
        <title>Site-based positive gene gene selection in Geosmithia morbida across the United States reveals a broad range of putative effectors and factors for local host and environmental adapation.</title>
        <authorList>
            <person name="Onufrak A."/>
            <person name="Murdoch R.W."/>
            <person name="Gazis R."/>
            <person name="Huff M."/>
            <person name="Staton M."/>
            <person name="Klingeman W."/>
            <person name="Hadziabdic D."/>
        </authorList>
    </citation>
    <scope>NUCLEOTIDE SEQUENCE</scope>
    <source>
        <strain evidence="7">1262</strain>
    </source>
</reference>
<proteinExistence type="predicted"/>
<accession>A0A9P5D7H1</accession>
<evidence type="ECO:0000256" key="4">
    <source>
        <dbReference type="ARBA" id="ARBA00023136"/>
    </source>
</evidence>
<keyword evidence="4 5" id="KW-0472">Membrane</keyword>
<dbReference type="GO" id="GO:0016020">
    <property type="term" value="C:membrane"/>
    <property type="evidence" value="ECO:0007669"/>
    <property type="project" value="UniProtKB-SubCell"/>
</dbReference>
<feature type="transmembrane region" description="Helical" evidence="5">
    <location>
        <begin position="79"/>
        <end position="100"/>
    </location>
</feature>
<dbReference type="PANTHER" id="PTHR43341:SF21">
    <property type="entry name" value="GENERAL AMINO ACID PERMEASE-RELATED"/>
    <property type="match status" value="1"/>
</dbReference>
<feature type="domain" description="Amino acid permease/ SLC12A" evidence="6">
    <location>
        <begin position="78"/>
        <end position="153"/>
    </location>
</feature>
<keyword evidence="2 5" id="KW-0812">Transmembrane</keyword>
<evidence type="ECO:0000313" key="8">
    <source>
        <dbReference type="Proteomes" id="UP000749293"/>
    </source>
</evidence>
<sequence length="313" mass="33384">MEASRRLCLLGNPDPATGPFLGSGKTLATGGPAFLVGSYVLVSVMTYLDAGVACRDLGLPPASRWDRELLRRTLPVNDAAWISIMVVAVVWLSVLPVNFYGESESWFASLKVITIICLLMLSSILFWGGSPSHGKLGLRYWQNPGASSCLVSGASNAAASLWVVGIRNAGVPVLNHIVNAVIATAAWSSGNSPLYLSSRSLYSTALHGAAPRTFAKRTSSGVPSMPLVRALLKTRSKLQLVGSWISLWSVLSSDFLSAYIGLPSFAIIHLVHRTSHMVDLDGGMAELEAEELCQPEPVSSWASSRGIMAMVRA</sequence>
<evidence type="ECO:0000256" key="1">
    <source>
        <dbReference type="ARBA" id="ARBA00004141"/>
    </source>
</evidence>
<dbReference type="EMBL" id="JAANYQ010000001">
    <property type="protein sequence ID" value="KAF4126631.1"/>
    <property type="molecule type" value="Genomic_DNA"/>
</dbReference>
<evidence type="ECO:0000313" key="7">
    <source>
        <dbReference type="EMBL" id="KAF4126631.1"/>
    </source>
</evidence>
<evidence type="ECO:0000259" key="6">
    <source>
        <dbReference type="Pfam" id="PF00324"/>
    </source>
</evidence>
<dbReference type="InterPro" id="IPR004841">
    <property type="entry name" value="AA-permease/SLC12A_dom"/>
</dbReference>
<evidence type="ECO:0000256" key="2">
    <source>
        <dbReference type="ARBA" id="ARBA00022692"/>
    </source>
</evidence>
<dbReference type="InterPro" id="IPR050524">
    <property type="entry name" value="APC_YAT"/>
</dbReference>
<dbReference type="GO" id="GO:0015171">
    <property type="term" value="F:amino acid transmembrane transporter activity"/>
    <property type="evidence" value="ECO:0007669"/>
    <property type="project" value="TreeGrafter"/>
</dbReference>
<dbReference type="AlphaFoldDB" id="A0A9P5D7H1"/>
<gene>
    <name evidence="7" type="ORF">GMORB2_0367</name>
</gene>
<feature type="transmembrane region" description="Helical" evidence="5">
    <location>
        <begin position="106"/>
        <end position="129"/>
    </location>
</feature>
<protein>
    <recommendedName>
        <fullName evidence="6">Amino acid permease/ SLC12A domain-containing protein</fullName>
    </recommendedName>
</protein>
<dbReference type="Gene3D" id="1.20.1740.10">
    <property type="entry name" value="Amino acid/polyamine transporter I"/>
    <property type="match status" value="1"/>
</dbReference>
<dbReference type="Pfam" id="PF00324">
    <property type="entry name" value="AA_permease"/>
    <property type="match status" value="2"/>
</dbReference>
<evidence type="ECO:0000256" key="5">
    <source>
        <dbReference type="SAM" id="Phobius"/>
    </source>
</evidence>
<dbReference type="Proteomes" id="UP000749293">
    <property type="component" value="Unassembled WGS sequence"/>
</dbReference>
<name>A0A9P5D7H1_9HYPO</name>
<comment type="caution">
    <text evidence="7">The sequence shown here is derived from an EMBL/GenBank/DDBJ whole genome shotgun (WGS) entry which is preliminary data.</text>
</comment>
<evidence type="ECO:0000256" key="3">
    <source>
        <dbReference type="ARBA" id="ARBA00022989"/>
    </source>
</evidence>
<dbReference type="RefSeq" id="XP_035325283.1">
    <property type="nucleotide sequence ID" value="XM_035462353.1"/>
</dbReference>
<comment type="subcellular location">
    <subcellularLocation>
        <location evidence="1">Membrane</location>
        <topology evidence="1">Multi-pass membrane protein</topology>
    </subcellularLocation>
</comment>
<dbReference type="PANTHER" id="PTHR43341">
    <property type="entry name" value="AMINO ACID PERMEASE"/>
    <property type="match status" value="1"/>
</dbReference>
<dbReference type="OrthoDB" id="3900342at2759"/>
<keyword evidence="3 5" id="KW-1133">Transmembrane helix</keyword>
<feature type="domain" description="Amino acid permease/ SLC12A" evidence="6">
    <location>
        <begin position="155"/>
        <end position="225"/>
    </location>
</feature>
<organism evidence="7 8">
    <name type="scientific">Geosmithia morbida</name>
    <dbReference type="NCBI Taxonomy" id="1094350"/>
    <lineage>
        <taxon>Eukaryota</taxon>
        <taxon>Fungi</taxon>
        <taxon>Dikarya</taxon>
        <taxon>Ascomycota</taxon>
        <taxon>Pezizomycotina</taxon>
        <taxon>Sordariomycetes</taxon>
        <taxon>Hypocreomycetidae</taxon>
        <taxon>Hypocreales</taxon>
        <taxon>Bionectriaceae</taxon>
        <taxon>Geosmithia</taxon>
    </lineage>
</organism>